<sequence>MRALFRKHALLIISAVAVFCVSTFAFILLHKEVPVPKVTPLESQTVQLTEHKVIGKSVEGREIEAYTYGNGATHLLFVGGIHGGYEWNSVVLAYRFIDYLKENPTVVPKNLTVAVIPSANPDGVYRVIGKEGRFTIKDVPNDKKLAETGRFNAHDIDLNRNFDCKWKPQSMWKNRVVSAGSKAFSEPEAAALRDFVVAYTPKSVVFWHSQANAVYASKCEVGILPETLDIMNVYAKASGYAAIKTFDQYETSGDSEGWLASINIPAITVELKTHETVEWEKNLAGVKALLTHYSITAKE</sequence>
<dbReference type="GO" id="GO:0005615">
    <property type="term" value="C:extracellular space"/>
    <property type="evidence" value="ECO:0007669"/>
    <property type="project" value="TreeGrafter"/>
</dbReference>
<dbReference type="EMBL" id="LCKT01000031">
    <property type="protein sequence ID" value="KKU03934.1"/>
    <property type="molecule type" value="Genomic_DNA"/>
</dbReference>
<dbReference type="Proteomes" id="UP000034696">
    <property type="component" value="Unassembled WGS sequence"/>
</dbReference>
<dbReference type="Pfam" id="PF00246">
    <property type="entry name" value="Peptidase_M14"/>
    <property type="match status" value="1"/>
</dbReference>
<dbReference type="SMART" id="SM00631">
    <property type="entry name" value="Zn_pept"/>
    <property type="match status" value="1"/>
</dbReference>
<evidence type="ECO:0000256" key="3">
    <source>
        <dbReference type="ARBA" id="ARBA00022670"/>
    </source>
</evidence>
<feature type="domain" description="Peptidase M14" evidence="8">
    <location>
        <begin position="27"/>
        <end position="293"/>
    </location>
</feature>
<dbReference type="SUPFAM" id="SSF53187">
    <property type="entry name" value="Zn-dependent exopeptidases"/>
    <property type="match status" value="1"/>
</dbReference>
<keyword evidence="9" id="KW-0121">Carboxypeptidase</keyword>
<evidence type="ECO:0000256" key="2">
    <source>
        <dbReference type="ARBA" id="ARBA00005988"/>
    </source>
</evidence>
<dbReference type="PROSITE" id="PS52035">
    <property type="entry name" value="PEPTIDASE_M14"/>
    <property type="match status" value="1"/>
</dbReference>
<accession>A0A0G1M6K6</accession>
<evidence type="ECO:0000256" key="4">
    <source>
        <dbReference type="ARBA" id="ARBA00022801"/>
    </source>
</evidence>
<evidence type="ECO:0000256" key="7">
    <source>
        <dbReference type="PROSITE-ProRule" id="PRU01379"/>
    </source>
</evidence>
<reference evidence="9 10" key="1">
    <citation type="journal article" date="2015" name="Nature">
        <title>rRNA introns, odd ribosomes, and small enigmatic genomes across a large radiation of phyla.</title>
        <authorList>
            <person name="Brown C.T."/>
            <person name="Hug L.A."/>
            <person name="Thomas B.C."/>
            <person name="Sharon I."/>
            <person name="Castelle C.J."/>
            <person name="Singh A."/>
            <person name="Wilkins M.J."/>
            <person name="Williams K.H."/>
            <person name="Banfield J.F."/>
        </authorList>
    </citation>
    <scope>NUCLEOTIDE SEQUENCE [LARGE SCALE GENOMIC DNA]</scope>
</reference>
<name>A0A0G1M6K6_9BACT</name>
<keyword evidence="6" id="KW-0482">Metalloprotease</keyword>
<organism evidence="9 10">
    <name type="scientific">Candidatus Giovannonibacteria bacterium GW2011_GWA2_45_21</name>
    <dbReference type="NCBI Taxonomy" id="1618649"/>
    <lineage>
        <taxon>Bacteria</taxon>
        <taxon>Candidatus Giovannoniibacteriota</taxon>
    </lineage>
</organism>
<gene>
    <name evidence="9" type="ORF">UX06_C0031G0008</name>
</gene>
<dbReference type="Gene3D" id="3.40.630.10">
    <property type="entry name" value="Zn peptidases"/>
    <property type="match status" value="1"/>
</dbReference>
<evidence type="ECO:0000313" key="9">
    <source>
        <dbReference type="EMBL" id="KKU03934.1"/>
    </source>
</evidence>
<dbReference type="GO" id="GO:0008270">
    <property type="term" value="F:zinc ion binding"/>
    <property type="evidence" value="ECO:0007669"/>
    <property type="project" value="InterPro"/>
</dbReference>
<dbReference type="GO" id="GO:0004181">
    <property type="term" value="F:metallocarboxypeptidase activity"/>
    <property type="evidence" value="ECO:0007669"/>
    <property type="project" value="InterPro"/>
</dbReference>
<evidence type="ECO:0000259" key="8">
    <source>
        <dbReference type="PROSITE" id="PS52035"/>
    </source>
</evidence>
<keyword evidence="4" id="KW-0378">Hydrolase</keyword>
<proteinExistence type="inferred from homology"/>
<evidence type="ECO:0000313" key="10">
    <source>
        <dbReference type="Proteomes" id="UP000034696"/>
    </source>
</evidence>
<dbReference type="GO" id="GO:0006508">
    <property type="term" value="P:proteolysis"/>
    <property type="evidence" value="ECO:0007669"/>
    <property type="project" value="UniProtKB-KW"/>
</dbReference>
<dbReference type="PANTHER" id="PTHR11705:SF143">
    <property type="entry name" value="SLL0236 PROTEIN"/>
    <property type="match status" value="1"/>
</dbReference>
<evidence type="ECO:0000256" key="5">
    <source>
        <dbReference type="ARBA" id="ARBA00022833"/>
    </source>
</evidence>
<feature type="active site" description="Proton donor/acceptor" evidence="7">
    <location>
        <position position="270"/>
    </location>
</feature>
<dbReference type="AlphaFoldDB" id="A0A0G1M6K6"/>
<dbReference type="PANTHER" id="PTHR11705">
    <property type="entry name" value="PROTEASE FAMILY M14 CARBOXYPEPTIDASE A,B"/>
    <property type="match status" value="1"/>
</dbReference>
<evidence type="ECO:0000256" key="6">
    <source>
        <dbReference type="ARBA" id="ARBA00023049"/>
    </source>
</evidence>
<keyword evidence="5" id="KW-0862">Zinc</keyword>
<dbReference type="InterPro" id="IPR000834">
    <property type="entry name" value="Peptidase_M14"/>
</dbReference>
<keyword evidence="3" id="KW-0645">Protease</keyword>
<comment type="similarity">
    <text evidence="2 7">Belongs to the peptidase M14 family.</text>
</comment>
<protein>
    <submittedName>
        <fullName evidence="9">Peptidase M14 carboxypeptidase A</fullName>
    </submittedName>
</protein>
<comment type="caution">
    <text evidence="9">The sequence shown here is derived from an EMBL/GenBank/DDBJ whole genome shotgun (WGS) entry which is preliminary data.</text>
</comment>
<comment type="cofactor">
    <cofactor evidence="1">
        <name>Zn(2+)</name>
        <dbReference type="ChEBI" id="CHEBI:29105"/>
    </cofactor>
</comment>
<evidence type="ECO:0000256" key="1">
    <source>
        <dbReference type="ARBA" id="ARBA00001947"/>
    </source>
</evidence>